<evidence type="ECO:0000256" key="12">
    <source>
        <dbReference type="ARBA" id="ARBA00034013"/>
    </source>
</evidence>
<organism evidence="17 18">
    <name type="scientific">Rubellimicrobium aerolatum</name>
    <dbReference type="NCBI Taxonomy" id="490979"/>
    <lineage>
        <taxon>Bacteria</taxon>
        <taxon>Pseudomonadati</taxon>
        <taxon>Pseudomonadota</taxon>
        <taxon>Alphaproteobacteria</taxon>
        <taxon>Rhodobacterales</taxon>
        <taxon>Roseobacteraceae</taxon>
        <taxon>Rubellimicrobium</taxon>
    </lineage>
</organism>
<dbReference type="Gene3D" id="3.20.20.80">
    <property type="entry name" value="Glycosidases"/>
    <property type="match status" value="1"/>
</dbReference>
<comment type="subcellular location">
    <subcellularLocation>
        <location evidence="1">Cytoplasm</location>
    </subcellularLocation>
</comment>
<reference evidence="18" key="1">
    <citation type="journal article" date="2019" name="Int. J. Syst. Evol. Microbiol.">
        <title>The Global Catalogue of Microorganisms (GCM) 10K type strain sequencing project: providing services to taxonomists for standard genome sequencing and annotation.</title>
        <authorList>
            <consortium name="The Broad Institute Genomics Platform"/>
            <consortium name="The Broad Institute Genome Sequencing Center for Infectious Disease"/>
            <person name="Wu L."/>
            <person name="Ma J."/>
        </authorList>
    </citation>
    <scope>NUCLEOTIDE SEQUENCE [LARGE SCALE GENOMIC DNA]</scope>
    <source>
        <strain evidence="18">KACC 11588</strain>
    </source>
</reference>
<evidence type="ECO:0000313" key="18">
    <source>
        <dbReference type="Proteomes" id="UP001596056"/>
    </source>
</evidence>
<dbReference type="GO" id="GO:0033942">
    <property type="term" value="F:4-alpha-D-(1-&gt;4)-alpha-D-glucanotrehalose trehalohydrolase activity"/>
    <property type="evidence" value="ECO:0007669"/>
    <property type="project" value="UniProtKB-EC"/>
</dbReference>
<dbReference type="RefSeq" id="WP_209840871.1">
    <property type="nucleotide sequence ID" value="NZ_JAGGJP010000009.1"/>
</dbReference>
<sequence length="595" mass="65998">MPDGWPADATRGTGARPHALHHPRAWGAEPLGDGSWRFALWAPEAREVTLDLDGARVPMARDSDGFWRATAAAPPDRPYRFVVDGHPTSDPVGRAQTGLDLAGPSRLLDPRRHAWTSEWRGRRWEEAVLYELHVGTFTPEGTFAAAEHRLPDLAALGVTAIEVMPVAHGPGRRGWGYDGALLAAPHPAYGTPEEMKRFVEAAQAQGIMVILDIVLNHFSPEGSDLQRIAPPFFDPGNDTPWGIGIDFAQPAVRAFFTDLCLGWITEYRLDGLRFDAIHEIRDPNSDPELLVEIAQAIRSRDFGRPIHLIAEDPRNDPWLIRDALFTALWDDDFHHALHTLLTDEKGDYLADFAEDPVGRLTRLLAHGFAWEAETAPAPAPGLPVYDLPWTAFIVHKQNHDQVGNRPDGARLLTLVDDPRAVEVVHALQLTGPFVPMLWMGEEEGERGPFHYFCDVSEELARRITEGREEQFGRMFGRTDFPDANDPRTMEESRPFTDSASAHARHWRELTRRLLALRHERIVPLLLSGRAGPATVTRTGERALAVTWPFHAGTITAQANLGSRPDAPPELTAVNDFALGDLAADPYAFTLTVSST</sequence>
<dbReference type="InterPro" id="IPR014756">
    <property type="entry name" value="Ig_E-set"/>
</dbReference>
<keyword evidence="18" id="KW-1185">Reference proteome</keyword>
<dbReference type="NCBIfam" id="TIGR02402">
    <property type="entry name" value="trehalose_TreZ"/>
    <property type="match status" value="1"/>
</dbReference>
<accession>A0ABW0SFQ8</accession>
<dbReference type="InterPro" id="IPR004193">
    <property type="entry name" value="Glyco_hydro_13_N"/>
</dbReference>
<gene>
    <name evidence="17" type="primary">treZ</name>
    <name evidence="17" type="ORF">ACFPOC_15625</name>
</gene>
<dbReference type="InterPro" id="IPR044901">
    <property type="entry name" value="Trehalose_TreZ_E-set_sf"/>
</dbReference>
<dbReference type="InterPro" id="IPR006047">
    <property type="entry name" value="GH13_cat_dom"/>
</dbReference>
<evidence type="ECO:0000256" key="4">
    <source>
        <dbReference type="ARBA" id="ARBA00012268"/>
    </source>
</evidence>
<evidence type="ECO:0000313" key="17">
    <source>
        <dbReference type="EMBL" id="MFC5567843.1"/>
    </source>
</evidence>
<comment type="pathway">
    <text evidence="2 14">Glycan biosynthesis; trehalose biosynthesis.</text>
</comment>
<evidence type="ECO:0000256" key="1">
    <source>
        <dbReference type="ARBA" id="ARBA00004496"/>
    </source>
</evidence>
<evidence type="ECO:0000256" key="9">
    <source>
        <dbReference type="ARBA" id="ARBA00023295"/>
    </source>
</evidence>
<evidence type="ECO:0000256" key="14">
    <source>
        <dbReference type="PIRNR" id="PIRNR006337"/>
    </source>
</evidence>
<dbReference type="Pfam" id="PF00128">
    <property type="entry name" value="Alpha-amylase"/>
    <property type="match status" value="1"/>
</dbReference>
<feature type="domain" description="Glycosyl hydrolase family 13 catalytic" evidence="16">
    <location>
        <begin position="131"/>
        <end position="467"/>
    </location>
</feature>
<dbReference type="InterPro" id="IPR012768">
    <property type="entry name" value="Trehalose_TreZ"/>
</dbReference>
<evidence type="ECO:0000256" key="8">
    <source>
        <dbReference type="ARBA" id="ARBA00023277"/>
    </source>
</evidence>
<feature type="region of interest" description="Disordered" evidence="15">
    <location>
        <begin position="1"/>
        <end position="20"/>
    </location>
</feature>
<dbReference type="InterPro" id="IPR017853">
    <property type="entry name" value="GH"/>
</dbReference>
<dbReference type="Gene3D" id="1.10.10.760">
    <property type="entry name" value="E-set domains of sugar-utilizing enzymes"/>
    <property type="match status" value="1"/>
</dbReference>
<dbReference type="SUPFAM" id="SSF81296">
    <property type="entry name" value="E set domains"/>
    <property type="match status" value="1"/>
</dbReference>
<evidence type="ECO:0000256" key="10">
    <source>
        <dbReference type="ARBA" id="ARBA00032057"/>
    </source>
</evidence>
<name>A0ABW0SFQ8_9RHOB</name>
<evidence type="ECO:0000256" key="3">
    <source>
        <dbReference type="ARBA" id="ARBA00008061"/>
    </source>
</evidence>
<feature type="region of interest" description="Disordered" evidence="15">
    <location>
        <begin position="475"/>
        <end position="496"/>
    </location>
</feature>
<dbReference type="InterPro" id="IPR013783">
    <property type="entry name" value="Ig-like_fold"/>
</dbReference>
<dbReference type="Proteomes" id="UP001596056">
    <property type="component" value="Unassembled WGS sequence"/>
</dbReference>
<evidence type="ECO:0000256" key="5">
    <source>
        <dbReference type="ARBA" id="ARBA00015938"/>
    </source>
</evidence>
<dbReference type="Gene3D" id="2.60.40.10">
    <property type="entry name" value="Immunoglobulins"/>
    <property type="match status" value="1"/>
</dbReference>
<comment type="catalytic activity">
    <reaction evidence="12 14">
        <text>hydrolysis of (1-&gt;4)-alpha-D-glucosidic linkage in 4-alpha-D-[(1-&gt;4)-alpha-D-glucanosyl]n trehalose to yield trehalose and (1-&gt;4)-alpha-D-glucan.</text>
        <dbReference type="EC" id="3.2.1.141"/>
    </reaction>
</comment>
<evidence type="ECO:0000256" key="13">
    <source>
        <dbReference type="NCBIfam" id="TIGR02402"/>
    </source>
</evidence>
<dbReference type="PANTHER" id="PTHR43651">
    <property type="entry name" value="1,4-ALPHA-GLUCAN-BRANCHING ENZYME"/>
    <property type="match status" value="1"/>
</dbReference>
<feature type="compositionally biased region" description="Basic and acidic residues" evidence="15">
    <location>
        <begin position="484"/>
        <end position="494"/>
    </location>
</feature>
<comment type="similarity">
    <text evidence="3 14">Belongs to the glycosyl hydrolase 13 family.</text>
</comment>
<dbReference type="CDD" id="cd02853">
    <property type="entry name" value="E_set_MTHase_like_N"/>
    <property type="match status" value="1"/>
</dbReference>
<keyword evidence="9 14" id="KW-0326">Glycosidase</keyword>
<keyword evidence="6" id="KW-0963">Cytoplasm</keyword>
<dbReference type="SMART" id="SM00642">
    <property type="entry name" value="Aamy"/>
    <property type="match status" value="1"/>
</dbReference>
<evidence type="ECO:0000256" key="2">
    <source>
        <dbReference type="ARBA" id="ARBA00005199"/>
    </source>
</evidence>
<dbReference type="EC" id="3.2.1.141" evidence="4 13"/>
<proteinExistence type="inferred from homology"/>
<evidence type="ECO:0000259" key="16">
    <source>
        <dbReference type="SMART" id="SM00642"/>
    </source>
</evidence>
<dbReference type="EMBL" id="JBHSNA010000020">
    <property type="protein sequence ID" value="MFC5567843.1"/>
    <property type="molecule type" value="Genomic_DNA"/>
</dbReference>
<dbReference type="Pfam" id="PF02922">
    <property type="entry name" value="CBM_48"/>
    <property type="match status" value="1"/>
</dbReference>
<dbReference type="PANTHER" id="PTHR43651:SF11">
    <property type="entry name" value="MALTO-OLIGOSYLTREHALOSE TREHALOHYDROLASE"/>
    <property type="match status" value="1"/>
</dbReference>
<dbReference type="PIRSF" id="PIRSF006337">
    <property type="entry name" value="Trehalose_TreZ"/>
    <property type="match status" value="1"/>
</dbReference>
<protein>
    <recommendedName>
        <fullName evidence="5 13">Malto-oligosyltrehalose trehalohydrolase</fullName>
        <shortName evidence="14">MTHase</shortName>
        <ecNumber evidence="4 13">3.2.1.141</ecNumber>
    </recommendedName>
    <alternativeName>
        <fullName evidence="11 14">4-alpha-D-((1-&gt;4)-alpha-D-glucano)trehalose trehalohydrolase</fullName>
    </alternativeName>
    <alternativeName>
        <fullName evidence="10 14">Maltooligosyl trehalose trehalohydrolase</fullName>
    </alternativeName>
</protein>
<dbReference type="CDD" id="cd11325">
    <property type="entry name" value="AmyAc_GTHase"/>
    <property type="match status" value="1"/>
</dbReference>
<evidence type="ECO:0000256" key="15">
    <source>
        <dbReference type="SAM" id="MobiDB-lite"/>
    </source>
</evidence>
<evidence type="ECO:0000256" key="6">
    <source>
        <dbReference type="ARBA" id="ARBA00022490"/>
    </source>
</evidence>
<comment type="caution">
    <text evidence="17">The sequence shown here is derived from an EMBL/GenBank/DDBJ whole genome shotgun (WGS) entry which is preliminary data.</text>
</comment>
<evidence type="ECO:0000256" key="7">
    <source>
        <dbReference type="ARBA" id="ARBA00022801"/>
    </source>
</evidence>
<dbReference type="SUPFAM" id="SSF51445">
    <property type="entry name" value="(Trans)glycosidases"/>
    <property type="match status" value="1"/>
</dbReference>
<evidence type="ECO:0000256" key="11">
    <source>
        <dbReference type="ARBA" id="ARBA00033284"/>
    </source>
</evidence>
<keyword evidence="8" id="KW-0119">Carbohydrate metabolism</keyword>
<keyword evidence="7 14" id="KW-0378">Hydrolase</keyword>